<accession>A0A0S3SMG3</accession>
<organism evidence="1 2">
    <name type="scientific">Vigna angularis var. angularis</name>
    <dbReference type="NCBI Taxonomy" id="157739"/>
    <lineage>
        <taxon>Eukaryota</taxon>
        <taxon>Viridiplantae</taxon>
        <taxon>Streptophyta</taxon>
        <taxon>Embryophyta</taxon>
        <taxon>Tracheophyta</taxon>
        <taxon>Spermatophyta</taxon>
        <taxon>Magnoliopsida</taxon>
        <taxon>eudicotyledons</taxon>
        <taxon>Gunneridae</taxon>
        <taxon>Pentapetalae</taxon>
        <taxon>rosids</taxon>
        <taxon>fabids</taxon>
        <taxon>Fabales</taxon>
        <taxon>Fabaceae</taxon>
        <taxon>Papilionoideae</taxon>
        <taxon>50 kb inversion clade</taxon>
        <taxon>NPAAA clade</taxon>
        <taxon>indigoferoid/millettioid clade</taxon>
        <taxon>Phaseoleae</taxon>
        <taxon>Vigna</taxon>
    </lineage>
</organism>
<protein>
    <submittedName>
        <fullName evidence="1">Uncharacterized protein</fullName>
    </submittedName>
</protein>
<evidence type="ECO:0000313" key="1">
    <source>
        <dbReference type="EMBL" id="BAT94025.1"/>
    </source>
</evidence>
<reference evidence="1 2" key="1">
    <citation type="journal article" date="2015" name="Sci. Rep.">
        <title>The power of single molecule real-time sequencing technology in the de novo assembly of a eukaryotic genome.</title>
        <authorList>
            <person name="Sakai H."/>
            <person name="Naito K."/>
            <person name="Ogiso-Tanaka E."/>
            <person name="Takahashi Y."/>
            <person name="Iseki K."/>
            <person name="Muto C."/>
            <person name="Satou K."/>
            <person name="Teruya K."/>
            <person name="Shiroma A."/>
            <person name="Shimoji M."/>
            <person name="Hirano T."/>
            <person name="Itoh T."/>
            <person name="Kaga A."/>
            <person name="Tomooka N."/>
        </authorList>
    </citation>
    <scope>NUCLEOTIDE SEQUENCE [LARGE SCALE GENOMIC DNA]</scope>
    <source>
        <strain evidence="2">cv. Shumari</strain>
    </source>
</reference>
<name>A0A0S3SMG3_PHAAN</name>
<dbReference type="Proteomes" id="UP000291084">
    <property type="component" value="Chromosome 8"/>
</dbReference>
<proteinExistence type="predicted"/>
<dbReference type="AlphaFoldDB" id="A0A0S3SMG3"/>
<gene>
    <name evidence="1" type="primary">Vigan.08G059200</name>
    <name evidence="1" type="ORF">VIGAN_08059200</name>
</gene>
<dbReference type="EMBL" id="AP015041">
    <property type="protein sequence ID" value="BAT94025.1"/>
    <property type="molecule type" value="Genomic_DNA"/>
</dbReference>
<evidence type="ECO:0000313" key="2">
    <source>
        <dbReference type="Proteomes" id="UP000291084"/>
    </source>
</evidence>
<keyword evidence="2" id="KW-1185">Reference proteome</keyword>
<sequence length="122" mass="14185">MEKGIFDIQLMKLPMTNGCHCKEQSNGSHLCHGRKGITIIKTINLSVPFCNQSSFESINVTIRTDFNCIYPSTTNSLFAWGKWHKLPSMTVVKSLHFFNHCLSPSRMIKCFFHTFRNNHRRY</sequence>